<evidence type="ECO:0008006" key="3">
    <source>
        <dbReference type="Google" id="ProtNLM"/>
    </source>
</evidence>
<gene>
    <name evidence="1" type="ORF">MUS_2058</name>
</gene>
<dbReference type="PATRIC" id="fig|1126211.3.peg.1973"/>
<dbReference type="KEGG" id="bqy:MUS_2058"/>
<dbReference type="RefSeq" id="WP_014417973.1">
    <property type="nucleotide sequence ID" value="NC_017061.1"/>
</dbReference>
<dbReference type="EMBL" id="CP003332">
    <property type="protein sequence ID" value="AFJ62022.1"/>
    <property type="molecule type" value="Genomic_DNA"/>
</dbReference>
<dbReference type="HOGENOM" id="CLU_2696629_0_0_9"/>
<organism evidence="1 2">
    <name type="scientific">Bacillus amyloliquefaciens (strain Y2)</name>
    <name type="common">Bacillus amyloliquefaciens subsp. plantarum (strain B9601-Y2)</name>
    <dbReference type="NCBI Taxonomy" id="1155777"/>
    <lineage>
        <taxon>Bacteria</taxon>
        <taxon>Bacillati</taxon>
        <taxon>Bacillota</taxon>
        <taxon>Bacilli</taxon>
        <taxon>Bacillales</taxon>
        <taxon>Bacillaceae</taxon>
        <taxon>Bacillus</taxon>
        <taxon>Bacillus amyloliquefaciens group</taxon>
    </lineage>
</organism>
<name>I2C5U8_BACAY</name>
<reference evidence="1 2" key="1">
    <citation type="journal article" date="2012" name="J. Biotechnol.">
        <title>Genome sequence of the plant growth promoting strain Bacillus amyloliquefaciens subsp. plantarum B9601-Y2 and expression of mersacidin and other secondary metabolites.</title>
        <authorList>
            <person name="He P."/>
            <person name="Hao K."/>
            <person name="Blom J."/>
            <person name="Ruckert C."/>
            <person name="Vater J."/>
            <person name="Mao Z."/>
            <person name="Wu Y."/>
            <person name="Hou M."/>
            <person name="He P."/>
            <person name="He Y."/>
            <person name="Borriss R."/>
        </authorList>
    </citation>
    <scope>NUCLEOTIDE SEQUENCE [LARGE SCALE GENOMIC DNA]</scope>
    <source>
        <strain evidence="1">Y2</strain>
    </source>
</reference>
<evidence type="ECO:0000313" key="2">
    <source>
        <dbReference type="Proteomes" id="UP000002878"/>
    </source>
</evidence>
<sequence length="73" mass="8570">MKKKLDDVWTVVYKDHDEEPMAFSYYSKTDAEIAKQTIEKSNGTQLVNEKEEVVGHIHLDWVYLIQGRLIKTD</sequence>
<dbReference type="AlphaFoldDB" id="I2C5U8"/>
<protein>
    <recommendedName>
        <fullName evidence="3">DUF2188 domain-containing protein</fullName>
    </recommendedName>
</protein>
<proteinExistence type="predicted"/>
<dbReference type="KEGG" id="bya:BANAU_1842"/>
<evidence type="ECO:0000313" key="1">
    <source>
        <dbReference type="EMBL" id="AFJ62022.1"/>
    </source>
</evidence>
<accession>I2C5U8</accession>
<dbReference type="Proteomes" id="UP000002878">
    <property type="component" value="Chromosome"/>
</dbReference>